<dbReference type="Proteomes" id="UP001501116">
    <property type="component" value="Unassembled WGS sequence"/>
</dbReference>
<dbReference type="Pfam" id="PF07676">
    <property type="entry name" value="PD40"/>
    <property type="match status" value="1"/>
</dbReference>
<name>A0ABN2RR21_9PSEU</name>
<dbReference type="InterPro" id="IPR011042">
    <property type="entry name" value="6-blade_b-propeller_TolB-like"/>
</dbReference>
<dbReference type="EMBL" id="BAAANN010000024">
    <property type="protein sequence ID" value="GAA1973421.1"/>
    <property type="molecule type" value="Genomic_DNA"/>
</dbReference>
<evidence type="ECO:0000313" key="2">
    <source>
        <dbReference type="Proteomes" id="UP001501116"/>
    </source>
</evidence>
<keyword evidence="2" id="KW-1185">Reference proteome</keyword>
<dbReference type="RefSeq" id="WP_344425014.1">
    <property type="nucleotide sequence ID" value="NZ_BAAANN010000024.1"/>
</dbReference>
<accession>A0ABN2RR21</accession>
<organism evidence="1 2">
    <name type="scientific">Amycolatopsis minnesotensis</name>
    <dbReference type="NCBI Taxonomy" id="337894"/>
    <lineage>
        <taxon>Bacteria</taxon>
        <taxon>Bacillati</taxon>
        <taxon>Actinomycetota</taxon>
        <taxon>Actinomycetes</taxon>
        <taxon>Pseudonocardiales</taxon>
        <taxon>Pseudonocardiaceae</taxon>
        <taxon>Amycolatopsis</taxon>
    </lineage>
</organism>
<dbReference type="InterPro" id="IPR011659">
    <property type="entry name" value="WD40"/>
</dbReference>
<dbReference type="Gene3D" id="2.120.10.30">
    <property type="entry name" value="TolB, C-terminal domain"/>
    <property type="match status" value="1"/>
</dbReference>
<protein>
    <submittedName>
        <fullName evidence="1">PD40 domain-containing protein</fullName>
    </submittedName>
</protein>
<dbReference type="SUPFAM" id="SSF82171">
    <property type="entry name" value="DPP6 N-terminal domain-like"/>
    <property type="match status" value="1"/>
</dbReference>
<reference evidence="1 2" key="1">
    <citation type="journal article" date="2019" name="Int. J. Syst. Evol. Microbiol.">
        <title>The Global Catalogue of Microorganisms (GCM) 10K type strain sequencing project: providing services to taxonomists for standard genome sequencing and annotation.</title>
        <authorList>
            <consortium name="The Broad Institute Genomics Platform"/>
            <consortium name="The Broad Institute Genome Sequencing Center for Infectious Disease"/>
            <person name="Wu L."/>
            <person name="Ma J."/>
        </authorList>
    </citation>
    <scope>NUCLEOTIDE SEQUENCE [LARGE SCALE GENOMIC DNA]</scope>
    <source>
        <strain evidence="1 2">JCM 14545</strain>
    </source>
</reference>
<comment type="caution">
    <text evidence="1">The sequence shown here is derived from an EMBL/GenBank/DDBJ whole genome shotgun (WGS) entry which is preliminary data.</text>
</comment>
<proteinExistence type="predicted"/>
<sequence length="339" mass="35950">MKGRSRWLPVLVTVLLLAGAAVGYTWYAREKTARHGDVNVVPVVSGQALSVPSPGQVLFRNTAAGPDHGRVAQVPVATPGSPRHTADLSCDRFAASGGKALCLAARPGVLPPITDVTVLDRDLHVLRTFDLPGSPSRARLSPSGRMAAWTLFVTGDSYAATGFSTRAGILDTETGELVKTVEEIPVQLNGEQYFAADVNYWGITFSSNDDRFYLTMASRGKTYLVEADFRAYRARVLRENVECPSLSPDGTRVAFKKRVAADAAAPWRLAVLELATGKETLLAETRSVDDQAAWLDGKTVLYALPGRAGSSDIWSVPADGTGAAALFVTGGASPAAGMT</sequence>
<evidence type="ECO:0000313" key="1">
    <source>
        <dbReference type="EMBL" id="GAA1973421.1"/>
    </source>
</evidence>
<gene>
    <name evidence="1" type="ORF">GCM10009754_55370</name>
</gene>